<accession>A0A328YI92</accession>
<dbReference type="OrthoDB" id="7216696at2"/>
<proteinExistence type="predicted"/>
<keyword evidence="2" id="KW-1185">Reference proteome</keyword>
<evidence type="ECO:0000313" key="2">
    <source>
        <dbReference type="Proteomes" id="UP000248840"/>
    </source>
</evidence>
<dbReference type="AlphaFoldDB" id="A0A328YI92"/>
<dbReference type="RefSeq" id="WP_112112628.1">
    <property type="nucleotide sequence ID" value="NZ_QLSZ01000003.1"/>
</dbReference>
<dbReference type="Proteomes" id="UP000248840">
    <property type="component" value="Unassembled WGS sequence"/>
</dbReference>
<evidence type="ECO:0000313" key="1">
    <source>
        <dbReference type="EMBL" id="RAR73828.1"/>
    </source>
</evidence>
<gene>
    <name evidence="1" type="ORF">CLV55_103147</name>
</gene>
<comment type="caution">
    <text evidence="1">The sequence shown here is derived from an EMBL/GenBank/DDBJ whole genome shotgun (WGS) entry which is preliminary data.</text>
</comment>
<name>A0A328YI92_9FLAO</name>
<organism evidence="1 2">
    <name type="scientific">Flavobacterium aciduliphilum</name>
    <dbReference type="NCBI Taxonomy" id="1101402"/>
    <lineage>
        <taxon>Bacteria</taxon>
        <taxon>Pseudomonadati</taxon>
        <taxon>Bacteroidota</taxon>
        <taxon>Flavobacteriia</taxon>
        <taxon>Flavobacteriales</taxon>
        <taxon>Flavobacteriaceae</taxon>
        <taxon>Flavobacterium</taxon>
    </lineage>
</organism>
<dbReference type="EMBL" id="QLSZ01000003">
    <property type="protein sequence ID" value="RAR73828.1"/>
    <property type="molecule type" value="Genomic_DNA"/>
</dbReference>
<reference evidence="1 2" key="1">
    <citation type="submission" date="2018-06" db="EMBL/GenBank/DDBJ databases">
        <title>Genomic Encyclopedia of Archaeal and Bacterial Type Strains, Phase II (KMG-II): from individual species to whole genera.</title>
        <authorList>
            <person name="Goeker M."/>
        </authorList>
    </citation>
    <scope>NUCLEOTIDE SEQUENCE [LARGE SCALE GENOMIC DNA]</scope>
    <source>
        <strain evidence="1 2">DSM 25663</strain>
    </source>
</reference>
<protein>
    <submittedName>
        <fullName evidence="1">Uncharacterized protein</fullName>
    </submittedName>
</protein>
<sequence length="149" mass="17456">MKNQLETLNEVISKFTEAEKKLMNENRFPYIFSKAWVYLKMGPEKYRKQDAFSQPPLDFDDEDLEILAHGCRQVLQGVGLTKENPFSELDVLGFSALFRLFHFQKFDRKTEHNVVFKNKKGAIDIITFEHAVDGGQVVYYNFCEYLTID</sequence>